<evidence type="ECO:0000256" key="2">
    <source>
        <dbReference type="ARBA" id="ARBA00008779"/>
    </source>
</evidence>
<gene>
    <name evidence="9" type="ORF">LOC71_21775</name>
</gene>
<dbReference type="SUPFAM" id="SSF53649">
    <property type="entry name" value="Alkaline phosphatase-like"/>
    <property type="match status" value="1"/>
</dbReference>
<evidence type="ECO:0000256" key="4">
    <source>
        <dbReference type="ARBA" id="ARBA00022729"/>
    </source>
</evidence>
<protein>
    <submittedName>
        <fullName evidence="9">Sulfatase</fullName>
    </submittedName>
</protein>
<dbReference type="CDD" id="cd16030">
    <property type="entry name" value="iduronate-2-sulfatase"/>
    <property type="match status" value="1"/>
</dbReference>
<evidence type="ECO:0000256" key="1">
    <source>
        <dbReference type="ARBA" id="ARBA00001913"/>
    </source>
</evidence>
<dbReference type="InterPro" id="IPR035874">
    <property type="entry name" value="IDS"/>
</dbReference>
<dbReference type="Pfam" id="PF00884">
    <property type="entry name" value="Sulfatase"/>
    <property type="match status" value="1"/>
</dbReference>
<organism evidence="9 10">
    <name type="scientific">Rhodopirellula halodulae</name>
    <dbReference type="NCBI Taxonomy" id="2894198"/>
    <lineage>
        <taxon>Bacteria</taxon>
        <taxon>Pseudomonadati</taxon>
        <taxon>Planctomycetota</taxon>
        <taxon>Planctomycetia</taxon>
        <taxon>Pirellulales</taxon>
        <taxon>Pirellulaceae</taxon>
        <taxon>Rhodopirellula</taxon>
    </lineage>
</organism>
<dbReference type="InterPro" id="IPR017850">
    <property type="entry name" value="Alkaline_phosphatase_core_sf"/>
</dbReference>
<proteinExistence type="inferred from homology"/>
<dbReference type="InterPro" id="IPR000917">
    <property type="entry name" value="Sulfatase_N"/>
</dbReference>
<name>A0ABS8NN03_9BACT</name>
<evidence type="ECO:0000259" key="8">
    <source>
        <dbReference type="Pfam" id="PF00884"/>
    </source>
</evidence>
<dbReference type="Proteomes" id="UP001430306">
    <property type="component" value="Unassembled WGS sequence"/>
</dbReference>
<evidence type="ECO:0000256" key="5">
    <source>
        <dbReference type="ARBA" id="ARBA00022801"/>
    </source>
</evidence>
<dbReference type="EMBL" id="JAJKFW010000062">
    <property type="protein sequence ID" value="MCC9644915.1"/>
    <property type="molecule type" value="Genomic_DNA"/>
</dbReference>
<keyword evidence="5" id="KW-0378">Hydrolase</keyword>
<feature type="chain" id="PRO_5046740494" evidence="7">
    <location>
        <begin position="21"/>
        <end position="485"/>
    </location>
</feature>
<dbReference type="Gene3D" id="3.40.720.10">
    <property type="entry name" value="Alkaline Phosphatase, subunit A"/>
    <property type="match status" value="1"/>
</dbReference>
<dbReference type="PANTHER" id="PTHR45953:SF1">
    <property type="entry name" value="IDURONATE 2-SULFATASE"/>
    <property type="match status" value="1"/>
</dbReference>
<feature type="signal peptide" evidence="7">
    <location>
        <begin position="1"/>
        <end position="20"/>
    </location>
</feature>
<evidence type="ECO:0000256" key="7">
    <source>
        <dbReference type="SAM" id="SignalP"/>
    </source>
</evidence>
<keyword evidence="6" id="KW-0106">Calcium</keyword>
<reference evidence="9" key="1">
    <citation type="submission" date="2021-11" db="EMBL/GenBank/DDBJ databases">
        <title>Genome sequence.</title>
        <authorList>
            <person name="Sun Q."/>
        </authorList>
    </citation>
    <scope>NUCLEOTIDE SEQUENCE</scope>
    <source>
        <strain evidence="9">JC740</strain>
    </source>
</reference>
<evidence type="ECO:0000256" key="3">
    <source>
        <dbReference type="ARBA" id="ARBA00022723"/>
    </source>
</evidence>
<comment type="caution">
    <text evidence="9">The sequence shown here is derived from an EMBL/GenBank/DDBJ whole genome shotgun (WGS) entry which is preliminary data.</text>
</comment>
<evidence type="ECO:0000256" key="6">
    <source>
        <dbReference type="ARBA" id="ARBA00022837"/>
    </source>
</evidence>
<evidence type="ECO:0000313" key="9">
    <source>
        <dbReference type="EMBL" id="MCC9644915.1"/>
    </source>
</evidence>
<dbReference type="RefSeq" id="WP_230276583.1">
    <property type="nucleotide sequence ID" value="NZ_JAJKFW010000062.1"/>
</dbReference>
<feature type="domain" description="Sulfatase N-terminal" evidence="8">
    <location>
        <begin position="24"/>
        <end position="374"/>
    </location>
</feature>
<evidence type="ECO:0000313" key="10">
    <source>
        <dbReference type="Proteomes" id="UP001430306"/>
    </source>
</evidence>
<keyword evidence="4 7" id="KW-0732">Signal</keyword>
<sequence length="485" mass="54601">MIRTPLLWLFTCFLATNCFANDRPNVLLIVADDLNCAIGPYGDPTAITPHLDSLAARGLTFDRAYCQQAVCNPSRSSFLTGLRPNTVGVDDLRKSFRETAPSGKTLTTLPEHFKNHGYFCQDIGKIFHNMGDTQDRRSWSIDEVFHQGTHAADTVYSNTPPPLRRHKLKKAPVTESHAVPDFAYRDGQIANLASSVIESYPEDAPPFFLAVGFWRPHLPFVAPERYWDLYDPEQIPLPVVNKPGESIPDIALHPSREVRGYDGVSNEGPVSELQIRHLRHGYYASISFLDAQVGKMLTALDRSGLRDSTVVVFLSDHGFHLGEKALWGKTSNFELDARVPFIAADPRREASHGQRTPSLTELVDLFPTLASIAGLSDGLPGNLEGMDVSQLLNDPDQELKRAAFTQHQHPFYQPRERWTAWGYSVRTRHHRYTQWRSIAEGKLIAEELYDHRSDPHEIDNEASNNQPITQRLRKIVAEHFGLPTP</sequence>
<comment type="cofactor">
    <cofactor evidence="1">
        <name>Ca(2+)</name>
        <dbReference type="ChEBI" id="CHEBI:29108"/>
    </cofactor>
</comment>
<keyword evidence="10" id="KW-1185">Reference proteome</keyword>
<accession>A0ABS8NN03</accession>
<keyword evidence="3" id="KW-0479">Metal-binding</keyword>
<dbReference type="PANTHER" id="PTHR45953">
    <property type="entry name" value="IDURONATE 2-SULFATASE"/>
    <property type="match status" value="1"/>
</dbReference>
<comment type="similarity">
    <text evidence="2">Belongs to the sulfatase family.</text>
</comment>